<name>A0A438IMV0_VITVI</name>
<protein>
    <submittedName>
        <fullName evidence="1">Uncharacterized protein</fullName>
    </submittedName>
</protein>
<evidence type="ECO:0000313" key="1">
    <source>
        <dbReference type="EMBL" id="RVW98039.1"/>
    </source>
</evidence>
<comment type="caution">
    <text evidence="1">The sequence shown here is derived from an EMBL/GenBank/DDBJ whole genome shotgun (WGS) entry which is preliminary data.</text>
</comment>
<sequence length="85" mass="9689">MDSRCKWKEKVRSSGVKRQWKVGLQSPLESGACEFLAQFLPAPFLVIVRQPGRFQDSVQVEMMEEDFIQKIKELKCCLVGGVGEQ</sequence>
<dbReference type="EMBL" id="QGNW01000096">
    <property type="protein sequence ID" value="RVW98039.1"/>
    <property type="molecule type" value="Genomic_DNA"/>
</dbReference>
<reference evidence="1 2" key="1">
    <citation type="journal article" date="2018" name="PLoS Genet.">
        <title>Population sequencing reveals clonal diversity and ancestral inbreeding in the grapevine cultivar Chardonnay.</title>
        <authorList>
            <person name="Roach M.J."/>
            <person name="Johnson D.L."/>
            <person name="Bohlmann J."/>
            <person name="van Vuuren H.J."/>
            <person name="Jones S.J."/>
            <person name="Pretorius I.S."/>
            <person name="Schmidt S.A."/>
            <person name="Borneman A.R."/>
        </authorList>
    </citation>
    <scope>NUCLEOTIDE SEQUENCE [LARGE SCALE GENOMIC DNA]</scope>
    <source>
        <strain evidence="2">cv. Chardonnay</strain>
        <tissue evidence="1">Leaf</tissue>
    </source>
</reference>
<evidence type="ECO:0000313" key="2">
    <source>
        <dbReference type="Proteomes" id="UP000288805"/>
    </source>
</evidence>
<organism evidence="1 2">
    <name type="scientific">Vitis vinifera</name>
    <name type="common">Grape</name>
    <dbReference type="NCBI Taxonomy" id="29760"/>
    <lineage>
        <taxon>Eukaryota</taxon>
        <taxon>Viridiplantae</taxon>
        <taxon>Streptophyta</taxon>
        <taxon>Embryophyta</taxon>
        <taxon>Tracheophyta</taxon>
        <taxon>Spermatophyta</taxon>
        <taxon>Magnoliopsida</taxon>
        <taxon>eudicotyledons</taxon>
        <taxon>Gunneridae</taxon>
        <taxon>Pentapetalae</taxon>
        <taxon>rosids</taxon>
        <taxon>Vitales</taxon>
        <taxon>Vitaceae</taxon>
        <taxon>Viteae</taxon>
        <taxon>Vitis</taxon>
    </lineage>
</organism>
<dbReference type="AlphaFoldDB" id="A0A438IMV0"/>
<dbReference type="Proteomes" id="UP000288805">
    <property type="component" value="Unassembled WGS sequence"/>
</dbReference>
<gene>
    <name evidence="1" type="ORF">CK203_029092</name>
</gene>
<proteinExistence type="predicted"/>
<accession>A0A438IMV0</accession>